<dbReference type="Pfam" id="PF17047">
    <property type="entry name" value="SMP_LBD"/>
    <property type="match status" value="1"/>
</dbReference>
<dbReference type="GO" id="GO:0005783">
    <property type="term" value="C:endoplasmic reticulum"/>
    <property type="evidence" value="ECO:0007669"/>
    <property type="project" value="TreeGrafter"/>
</dbReference>
<dbReference type="InterPro" id="IPR000008">
    <property type="entry name" value="C2_dom"/>
</dbReference>
<dbReference type="InterPro" id="IPR035892">
    <property type="entry name" value="C2_domain_sf"/>
</dbReference>
<evidence type="ECO:0000256" key="9">
    <source>
        <dbReference type="ARBA" id="ARBA00023055"/>
    </source>
</evidence>
<proteinExistence type="inferred from homology"/>
<keyword evidence="15" id="KW-1185">Reference proteome</keyword>
<feature type="domain" description="SMP-LTD" evidence="13">
    <location>
        <begin position="35"/>
        <end position="203"/>
    </location>
</feature>
<dbReference type="PANTHER" id="PTHR10774">
    <property type="entry name" value="EXTENDED SYNAPTOTAGMIN-RELATED"/>
    <property type="match status" value="1"/>
</dbReference>
<comment type="caution">
    <text evidence="14">The sequence shown here is derived from an EMBL/GenBank/DDBJ whole genome shotgun (WGS) entry which is preliminary data.</text>
</comment>
<dbReference type="FunFam" id="3.60.10.10:FF:000289">
    <property type="entry name" value="DNA-(apurinic or apyrimidinic site) lyase"/>
    <property type="match status" value="1"/>
</dbReference>
<keyword evidence="5" id="KW-0479">Metal-binding</keyword>
<keyword evidence="10" id="KW-0446">Lipid-binding</keyword>
<evidence type="ECO:0000256" key="5">
    <source>
        <dbReference type="ARBA" id="ARBA00022723"/>
    </source>
</evidence>
<feature type="domain" description="C2" evidence="12">
    <location>
        <begin position="143"/>
        <end position="288"/>
    </location>
</feature>
<reference evidence="14 15" key="1">
    <citation type="submission" date="2020-12" db="EMBL/GenBank/DDBJ databases">
        <title>Concerted genomic and epigenomic changes stabilize Arabidopsis allopolyploids.</title>
        <authorList>
            <person name="Chen Z."/>
        </authorList>
    </citation>
    <scope>NUCLEOTIDE SEQUENCE [LARGE SCALE GENOMIC DNA]</scope>
    <source>
        <strain evidence="14">As9502</strain>
        <tissue evidence="14">Leaf</tissue>
    </source>
</reference>
<dbReference type="InterPro" id="IPR039010">
    <property type="entry name" value="Synaptotagmin_SMP"/>
</dbReference>
<dbReference type="FunFam" id="2.60.40.150:FF:000448">
    <property type="entry name" value="Calcium-dependent lipid-binding (CaLB domain) family protein"/>
    <property type="match status" value="1"/>
</dbReference>
<dbReference type="SUPFAM" id="SSF56219">
    <property type="entry name" value="DNase I-like"/>
    <property type="match status" value="1"/>
</dbReference>
<keyword evidence="6" id="KW-0677">Repeat</keyword>
<evidence type="ECO:0000313" key="15">
    <source>
        <dbReference type="Proteomes" id="UP000694251"/>
    </source>
</evidence>
<gene>
    <name evidence="14" type="ORF">ISN44_As03g052840</name>
</gene>
<dbReference type="PANTHER" id="PTHR10774:SF190">
    <property type="entry name" value="C2 CALCIUM_LIPID-BINDING ENDONUCLEASE_EXONUCLEASE_PHOSPHATASE-RELATED"/>
    <property type="match status" value="1"/>
</dbReference>
<evidence type="ECO:0000256" key="1">
    <source>
        <dbReference type="ARBA" id="ARBA00004167"/>
    </source>
</evidence>
<dbReference type="Pfam" id="PF00168">
    <property type="entry name" value="C2"/>
    <property type="match status" value="1"/>
</dbReference>
<evidence type="ECO:0000256" key="2">
    <source>
        <dbReference type="ARBA" id="ARBA00006996"/>
    </source>
</evidence>
<dbReference type="GO" id="GO:0008289">
    <property type="term" value="F:lipid binding"/>
    <property type="evidence" value="ECO:0007669"/>
    <property type="project" value="UniProtKB-KW"/>
</dbReference>
<dbReference type="GO" id="GO:0046872">
    <property type="term" value="F:metal ion binding"/>
    <property type="evidence" value="ECO:0007669"/>
    <property type="project" value="UniProtKB-KW"/>
</dbReference>
<keyword evidence="11" id="KW-0472">Membrane</keyword>
<keyword evidence="3" id="KW-0813">Transport</keyword>
<dbReference type="EMBL" id="JAEFBJ010000003">
    <property type="protein sequence ID" value="KAG7635164.1"/>
    <property type="molecule type" value="Genomic_DNA"/>
</dbReference>
<dbReference type="InterPro" id="IPR036691">
    <property type="entry name" value="Endo/exonu/phosph_ase_sf"/>
</dbReference>
<protein>
    <submittedName>
        <fullName evidence="14">C2 domain</fullName>
    </submittedName>
</protein>
<dbReference type="Proteomes" id="UP000694251">
    <property type="component" value="Chromosome 3"/>
</dbReference>
<keyword evidence="9" id="KW-0445">Lipid transport</keyword>
<evidence type="ECO:0000256" key="8">
    <source>
        <dbReference type="ARBA" id="ARBA00022989"/>
    </source>
</evidence>
<dbReference type="PROSITE" id="PS50004">
    <property type="entry name" value="C2"/>
    <property type="match status" value="1"/>
</dbReference>
<evidence type="ECO:0000256" key="6">
    <source>
        <dbReference type="ARBA" id="ARBA00022737"/>
    </source>
</evidence>
<dbReference type="PROSITE" id="PS51847">
    <property type="entry name" value="SMP"/>
    <property type="match status" value="1"/>
</dbReference>
<evidence type="ECO:0000256" key="7">
    <source>
        <dbReference type="ARBA" id="ARBA00022837"/>
    </source>
</evidence>
<sequence length="627" mass="71121">MAGWSRMMTYRSIKRVSKAVDMKVLGSLSRDDFEENFVVKWLNKLLSKMWPYIAEAATMVVRYSVEPLLEDYRPPGITSLKFSKLTLGNKAPKIECKIRYSCSKFQGRLSISTNTCFWLKQLKDLQVFTVARVIFQLADEIPRISAVVVALLAEPKPRIDYTLKAVRGSLTAIPGLSAMIDDTVDTIVIDMLQWPHRIVFPIGGIPVDLSDFELKPQRKLIYKTKAIENNLNPVWDQTFELIVEDKETQSLTVEVFDKDVGQDERLGLVKLPLSSLEAGVTKELELNLSKMWPYIAETIFRPNGAHRCHNYMKYPNIMKLGEAAILHYTYSKFSDLTARRDRCCCKPKEEDVKICFMLDFDRAISPRNKKFQQGLMSNATVKSVPFSINNSKGKELKIVGAAMGSDSDRDEIEAMTVQELKSHIEASLYSFRFSCCFVIVSVDIQILDANKNLSQLYDFIWTAILPAYGIENREKRVKQSTEKNLKAKVVSSKDISKEWKNIKPLRVRYGTGLSGSDHDMEGRMVTAEFDSFYLISTYVPNSVDGLKGLVLLKLNAIEDWDRTLSNHIKDLEKSKPVVLTGDLNCAHEEIDIFNPAEAAYLVLSVTLIRVIAMVAAKPTKDTIQKNI</sequence>
<dbReference type="CDD" id="cd21677">
    <property type="entry name" value="SMP_SYT"/>
    <property type="match status" value="1"/>
</dbReference>
<dbReference type="SUPFAM" id="SSF49562">
    <property type="entry name" value="C2 domain (Calcium/lipid-binding domain, CaLB)"/>
    <property type="match status" value="1"/>
</dbReference>
<evidence type="ECO:0000313" key="14">
    <source>
        <dbReference type="EMBL" id="KAG7635164.1"/>
    </source>
</evidence>
<evidence type="ECO:0000256" key="10">
    <source>
        <dbReference type="ARBA" id="ARBA00023121"/>
    </source>
</evidence>
<dbReference type="AlphaFoldDB" id="A0A8T2FJU0"/>
<comment type="similarity">
    <text evidence="2">Belongs to the synaptotagmin family.</text>
</comment>
<dbReference type="InterPro" id="IPR045050">
    <property type="entry name" value="Synaptotagmin_plant"/>
</dbReference>
<name>A0A8T2FJU0_ARASU</name>
<dbReference type="GO" id="GO:0006869">
    <property type="term" value="P:lipid transport"/>
    <property type="evidence" value="ECO:0007669"/>
    <property type="project" value="UniProtKB-KW"/>
</dbReference>
<dbReference type="Gene3D" id="2.60.40.150">
    <property type="entry name" value="C2 domain"/>
    <property type="match status" value="1"/>
</dbReference>
<comment type="subcellular location">
    <subcellularLocation>
        <location evidence="1">Membrane</location>
        <topology evidence="1">Single-pass membrane protein</topology>
    </subcellularLocation>
</comment>
<evidence type="ECO:0000259" key="13">
    <source>
        <dbReference type="PROSITE" id="PS51847"/>
    </source>
</evidence>
<keyword evidence="7" id="KW-0106">Calcium</keyword>
<evidence type="ECO:0000256" key="11">
    <source>
        <dbReference type="ARBA" id="ARBA00023136"/>
    </source>
</evidence>
<dbReference type="InterPro" id="IPR031468">
    <property type="entry name" value="SMP_LBD"/>
</dbReference>
<dbReference type="OrthoDB" id="566659at2759"/>
<dbReference type="Gene3D" id="3.60.10.10">
    <property type="entry name" value="Endonuclease/exonuclease/phosphatase"/>
    <property type="match status" value="1"/>
</dbReference>
<dbReference type="SMART" id="SM00239">
    <property type="entry name" value="C2"/>
    <property type="match status" value="1"/>
</dbReference>
<evidence type="ECO:0000259" key="12">
    <source>
        <dbReference type="PROSITE" id="PS50004"/>
    </source>
</evidence>
<organism evidence="14 15">
    <name type="scientific">Arabidopsis suecica</name>
    <name type="common">Swedish thale-cress</name>
    <name type="synonym">Cardaminopsis suecica</name>
    <dbReference type="NCBI Taxonomy" id="45249"/>
    <lineage>
        <taxon>Eukaryota</taxon>
        <taxon>Viridiplantae</taxon>
        <taxon>Streptophyta</taxon>
        <taxon>Embryophyta</taxon>
        <taxon>Tracheophyta</taxon>
        <taxon>Spermatophyta</taxon>
        <taxon>Magnoliopsida</taxon>
        <taxon>eudicotyledons</taxon>
        <taxon>Gunneridae</taxon>
        <taxon>Pentapetalae</taxon>
        <taxon>rosids</taxon>
        <taxon>malvids</taxon>
        <taxon>Brassicales</taxon>
        <taxon>Brassicaceae</taxon>
        <taxon>Camelineae</taxon>
        <taxon>Arabidopsis</taxon>
    </lineage>
</organism>
<accession>A0A8T2FJU0</accession>
<keyword evidence="4" id="KW-0812">Transmembrane</keyword>
<keyword evidence="8" id="KW-1133">Transmembrane helix</keyword>
<evidence type="ECO:0000256" key="3">
    <source>
        <dbReference type="ARBA" id="ARBA00022448"/>
    </source>
</evidence>
<evidence type="ECO:0000256" key="4">
    <source>
        <dbReference type="ARBA" id="ARBA00022692"/>
    </source>
</evidence>
<dbReference type="GO" id="GO:0016020">
    <property type="term" value="C:membrane"/>
    <property type="evidence" value="ECO:0007669"/>
    <property type="project" value="UniProtKB-SubCell"/>
</dbReference>